<dbReference type="EMBL" id="JAEVHI010000006">
    <property type="protein sequence ID" value="KAG5288866.1"/>
    <property type="molecule type" value="Genomic_DNA"/>
</dbReference>
<dbReference type="VEuPathDB" id="FungiDB:I7I52_12491"/>
<organism evidence="1 2">
    <name type="scientific">Ajellomyces capsulatus</name>
    <name type="common">Darling's disease fungus</name>
    <name type="synonym">Histoplasma capsulatum</name>
    <dbReference type="NCBI Taxonomy" id="5037"/>
    <lineage>
        <taxon>Eukaryota</taxon>
        <taxon>Fungi</taxon>
        <taxon>Dikarya</taxon>
        <taxon>Ascomycota</taxon>
        <taxon>Pezizomycotina</taxon>
        <taxon>Eurotiomycetes</taxon>
        <taxon>Eurotiomycetidae</taxon>
        <taxon>Onygenales</taxon>
        <taxon>Ajellomycetaceae</taxon>
        <taxon>Histoplasma</taxon>
    </lineage>
</organism>
<gene>
    <name evidence="1" type="ORF">I7I52_12491</name>
</gene>
<proteinExistence type="predicted"/>
<dbReference type="AlphaFoldDB" id="A0A8H7YD48"/>
<comment type="caution">
    <text evidence="1">The sequence shown here is derived from an EMBL/GenBank/DDBJ whole genome shotgun (WGS) entry which is preliminary data.</text>
</comment>
<dbReference type="Proteomes" id="UP000670092">
    <property type="component" value="Unassembled WGS sequence"/>
</dbReference>
<protein>
    <submittedName>
        <fullName evidence="1">Uncharacterized protein</fullName>
    </submittedName>
</protein>
<reference evidence="1 2" key="1">
    <citation type="submission" date="2021-01" db="EMBL/GenBank/DDBJ databases">
        <title>Chromosome-level genome assembly of a human fungal pathogen reveals clustering of transcriptionally co-regulated genes.</title>
        <authorList>
            <person name="Voorhies M."/>
            <person name="Cohen S."/>
            <person name="Shea T.P."/>
            <person name="Petrus S."/>
            <person name="Munoz J.F."/>
            <person name="Poplawski S."/>
            <person name="Goldman W.E."/>
            <person name="Michael T."/>
            <person name="Cuomo C.A."/>
            <person name="Sil A."/>
            <person name="Beyhan S."/>
        </authorList>
    </citation>
    <scope>NUCLEOTIDE SEQUENCE [LARGE SCALE GENOMIC DNA]</scope>
    <source>
        <strain evidence="1 2">G184AR</strain>
    </source>
</reference>
<sequence>MPVSDPSRSRFSGLLSPPLPDLLTNVDKLAVNGLKSSTHVSSGILPVRARPMAINGAACVHIKMAWLCFSSAGISRS</sequence>
<accession>A0A8H7YD48</accession>
<evidence type="ECO:0000313" key="1">
    <source>
        <dbReference type="EMBL" id="KAG5288866.1"/>
    </source>
</evidence>
<evidence type="ECO:0000313" key="2">
    <source>
        <dbReference type="Proteomes" id="UP000670092"/>
    </source>
</evidence>
<name>A0A8H7YD48_AJECA</name>